<dbReference type="EMBL" id="FNAD01000005">
    <property type="protein sequence ID" value="SDD57161.1"/>
    <property type="molecule type" value="Genomic_DNA"/>
</dbReference>
<feature type="region of interest" description="Disordered" evidence="5">
    <location>
        <begin position="1"/>
        <end position="58"/>
    </location>
</feature>
<dbReference type="AlphaFoldDB" id="A0A1G6VUC1"/>
<evidence type="ECO:0000256" key="2">
    <source>
        <dbReference type="ARBA" id="ARBA00011402"/>
    </source>
</evidence>
<dbReference type="Pfam" id="PF10759">
    <property type="entry name" value="BPA"/>
    <property type="match status" value="1"/>
</dbReference>
<reference evidence="7" key="1">
    <citation type="submission" date="2016-10" db="EMBL/GenBank/DDBJ databases">
        <authorList>
            <person name="Varghese N."/>
            <person name="Submissions S."/>
        </authorList>
    </citation>
    <scope>NUCLEOTIDE SEQUENCE [LARGE SCALE GENOMIC DNA]</scope>
    <source>
        <strain evidence="7">CGMCC 4.3516</strain>
    </source>
</reference>
<comment type="subunit">
    <text evidence="2">Forms a homooligomeric, either hexameric or heptameric, ring-like structure which stacks co-axially with the proteasomal alpha-rings.</text>
</comment>
<evidence type="ECO:0000256" key="3">
    <source>
        <dbReference type="ARBA" id="ARBA00014831"/>
    </source>
</evidence>
<accession>A0A1G6VUC1</accession>
<dbReference type="InterPro" id="IPR019695">
    <property type="entry name" value="Proteasome_act"/>
</dbReference>
<keyword evidence="4" id="KW-0647">Proteasome</keyword>
<dbReference type="OrthoDB" id="5189298at2"/>
<dbReference type="GO" id="GO:0061136">
    <property type="term" value="P:regulation of proteasomal protein catabolic process"/>
    <property type="evidence" value="ECO:0007669"/>
    <property type="project" value="InterPro"/>
</dbReference>
<protein>
    <recommendedName>
        <fullName evidence="3">Bacterial proteasome activator</fullName>
    </recommendedName>
</protein>
<evidence type="ECO:0000313" key="6">
    <source>
        <dbReference type="EMBL" id="SDD57161.1"/>
    </source>
</evidence>
<organism evidence="6 7">
    <name type="scientific">Glycomyces harbinensis</name>
    <dbReference type="NCBI Taxonomy" id="58114"/>
    <lineage>
        <taxon>Bacteria</taxon>
        <taxon>Bacillati</taxon>
        <taxon>Actinomycetota</taxon>
        <taxon>Actinomycetes</taxon>
        <taxon>Glycomycetales</taxon>
        <taxon>Glycomycetaceae</taxon>
        <taxon>Glycomyces</taxon>
    </lineage>
</organism>
<dbReference type="GO" id="GO:0000502">
    <property type="term" value="C:proteasome complex"/>
    <property type="evidence" value="ECO:0007669"/>
    <property type="project" value="UniProtKB-KW"/>
</dbReference>
<evidence type="ECO:0000256" key="5">
    <source>
        <dbReference type="SAM" id="MobiDB-lite"/>
    </source>
</evidence>
<evidence type="ECO:0000256" key="4">
    <source>
        <dbReference type="ARBA" id="ARBA00022942"/>
    </source>
</evidence>
<keyword evidence="7" id="KW-1185">Reference proteome</keyword>
<comment type="similarity">
    <text evidence="1">Belongs to the Bpa family.</text>
</comment>
<feature type="compositionally biased region" description="Acidic residues" evidence="5">
    <location>
        <begin position="8"/>
        <end position="24"/>
    </location>
</feature>
<gene>
    <name evidence="6" type="ORF">SAMN05216270_105134</name>
</gene>
<dbReference type="RefSeq" id="WP_091033211.1">
    <property type="nucleotide sequence ID" value="NZ_FNAD01000005.1"/>
</dbReference>
<feature type="compositionally biased region" description="Basic and acidic residues" evidence="5">
    <location>
        <begin position="43"/>
        <end position="55"/>
    </location>
</feature>
<proteinExistence type="inferred from homology"/>
<name>A0A1G6VUC1_9ACTN</name>
<evidence type="ECO:0000256" key="1">
    <source>
        <dbReference type="ARBA" id="ARBA00006639"/>
    </source>
</evidence>
<dbReference type="Proteomes" id="UP000198949">
    <property type="component" value="Unassembled WGS sequence"/>
</dbReference>
<dbReference type="STRING" id="58114.SAMN05216270_105134"/>
<evidence type="ECO:0000313" key="7">
    <source>
        <dbReference type="Proteomes" id="UP000198949"/>
    </source>
</evidence>
<sequence>MSKANTDPEQDGYDERDGEDDELLIVDAEGNPVTLAEAAAAATKDRDEDRYESDPTKLVPEPAKVMRIGSMIKQLLEEVRGAELDDKGRQRLRDIHARSITELETGLAPELRDELERLSLPFSADEIPSEAELRIAQAQLVGWLEGLFHGIQAALVAQQMAARLQLDQMRSGELKALTAGGEDLPPQLRAVMAERAARGDDADHSPGQYL</sequence>